<evidence type="ECO:0000256" key="1">
    <source>
        <dbReference type="SAM" id="MobiDB-lite"/>
    </source>
</evidence>
<keyword evidence="2" id="KW-0472">Membrane</keyword>
<keyword evidence="2" id="KW-1133">Transmembrane helix</keyword>
<feature type="compositionally biased region" description="Gly residues" evidence="1">
    <location>
        <begin position="16"/>
        <end position="34"/>
    </location>
</feature>
<accession>A0A4Y3KE57</accession>
<dbReference type="RefSeq" id="WP_166772104.1">
    <property type="nucleotide sequence ID" value="NZ_BJLP01000026.1"/>
</dbReference>
<gene>
    <name evidence="4" type="ORF">CUD01_17320</name>
</gene>
<protein>
    <recommendedName>
        <fullName evidence="3">G domain-containing protein</fullName>
    </recommendedName>
</protein>
<evidence type="ECO:0000313" key="4">
    <source>
        <dbReference type="EMBL" id="GEA81288.1"/>
    </source>
</evidence>
<dbReference type="Proteomes" id="UP000315842">
    <property type="component" value="Unassembled WGS sequence"/>
</dbReference>
<dbReference type="GO" id="GO:0005829">
    <property type="term" value="C:cytosol"/>
    <property type="evidence" value="ECO:0007669"/>
    <property type="project" value="TreeGrafter"/>
</dbReference>
<dbReference type="SUPFAM" id="SSF52540">
    <property type="entry name" value="P-loop containing nucleoside triphosphate hydrolases"/>
    <property type="match status" value="1"/>
</dbReference>
<organism evidence="4 5">
    <name type="scientific">Cellulomonas uda</name>
    <dbReference type="NCBI Taxonomy" id="1714"/>
    <lineage>
        <taxon>Bacteria</taxon>
        <taxon>Bacillati</taxon>
        <taxon>Actinomycetota</taxon>
        <taxon>Actinomycetes</taxon>
        <taxon>Micrococcales</taxon>
        <taxon>Cellulomonadaceae</taxon>
        <taxon>Cellulomonas</taxon>
    </lineage>
</organism>
<evidence type="ECO:0000256" key="2">
    <source>
        <dbReference type="SAM" id="Phobius"/>
    </source>
</evidence>
<name>A0A4Y3KE57_CELUD</name>
<sequence length="535" mass="54249">MSVPTSAGADTVSTGGPAGGSTGGSTDGSTGGPTGEPTGTPVPDAAVSVTVGEETVALSARVAALESALDEAGERLDPDASADARAAVTRLRERLALGVDHTVVALAGGTGSGKSSLFNRVSGLRFAEVGVRRPTSSQVTACVWGPGGAPVLDWLGVQPELRIQRESVLDGESEAPLRGLVLLDLPDHDSVEPAHREVVDRLLPQADLLVWVVDPQKYADEALHAGYLRSLAGQDTSMLVVLNQVDTVREGERAALVADVTRLLAEDGLPDVPVVAASAATDEGVPDLRAGLARVVAGRSLAARRAEQEVTAAARRLAEGVAGHEPAPAALATGPIVAALAEASGMDAVTDAVAAAVRGRGVRVPQIVPVHPDAVRLARGSWLAGATADLPERWAASVRERVASADALGRHVGYALGDVTVAVRRSRAAAVLVALAAVLGLAGLVVGGLGAGEIVGGAGVTGTLRLGGVLLALALACLLVGRAVRARAARRAAARVRDEGRAAIEEVARQDLVEPTAAVVAEHRRVRGLLDTARG</sequence>
<feature type="region of interest" description="Disordered" evidence="1">
    <location>
        <begin position="1"/>
        <end position="44"/>
    </location>
</feature>
<evidence type="ECO:0000259" key="3">
    <source>
        <dbReference type="Pfam" id="PF01926"/>
    </source>
</evidence>
<keyword evidence="2" id="KW-0812">Transmembrane</keyword>
<reference evidence="4 5" key="1">
    <citation type="submission" date="2019-06" db="EMBL/GenBank/DDBJ databases">
        <title>Whole genome shotgun sequence of Cellulomonas uda NBRC 3747.</title>
        <authorList>
            <person name="Hosoyama A."/>
            <person name="Uohara A."/>
            <person name="Ohji S."/>
            <person name="Ichikawa N."/>
        </authorList>
    </citation>
    <scope>NUCLEOTIDE SEQUENCE [LARGE SCALE GENOMIC DNA]</scope>
    <source>
        <strain evidence="4 5">NBRC 3747</strain>
    </source>
</reference>
<feature type="domain" description="G" evidence="3">
    <location>
        <begin position="104"/>
        <end position="243"/>
    </location>
</feature>
<keyword evidence="5" id="KW-1185">Reference proteome</keyword>
<dbReference type="Gene3D" id="3.40.50.300">
    <property type="entry name" value="P-loop containing nucleotide triphosphate hydrolases"/>
    <property type="match status" value="1"/>
</dbReference>
<dbReference type="InterPro" id="IPR006073">
    <property type="entry name" value="GTP-bd"/>
</dbReference>
<dbReference type="GO" id="GO:0043024">
    <property type="term" value="F:ribosomal small subunit binding"/>
    <property type="evidence" value="ECO:0007669"/>
    <property type="project" value="TreeGrafter"/>
</dbReference>
<dbReference type="EMBL" id="BJLP01000026">
    <property type="protein sequence ID" value="GEA81288.1"/>
    <property type="molecule type" value="Genomic_DNA"/>
</dbReference>
<dbReference type="PANTHER" id="PTHR42698:SF1">
    <property type="entry name" value="GTPASE ERA, MITOCHONDRIAL"/>
    <property type="match status" value="1"/>
</dbReference>
<proteinExistence type="predicted"/>
<dbReference type="InterPro" id="IPR005662">
    <property type="entry name" value="GTPase_Era-like"/>
</dbReference>
<evidence type="ECO:0000313" key="5">
    <source>
        <dbReference type="Proteomes" id="UP000315842"/>
    </source>
</evidence>
<comment type="caution">
    <text evidence="4">The sequence shown here is derived from an EMBL/GenBank/DDBJ whole genome shotgun (WGS) entry which is preliminary data.</text>
</comment>
<feature type="transmembrane region" description="Helical" evidence="2">
    <location>
        <begin position="429"/>
        <end position="451"/>
    </location>
</feature>
<dbReference type="PANTHER" id="PTHR42698">
    <property type="entry name" value="GTPASE ERA"/>
    <property type="match status" value="1"/>
</dbReference>
<dbReference type="Pfam" id="PF01926">
    <property type="entry name" value="MMR_HSR1"/>
    <property type="match status" value="1"/>
</dbReference>
<feature type="transmembrane region" description="Helical" evidence="2">
    <location>
        <begin position="463"/>
        <end position="481"/>
    </location>
</feature>
<dbReference type="InterPro" id="IPR027417">
    <property type="entry name" value="P-loop_NTPase"/>
</dbReference>
<dbReference type="AlphaFoldDB" id="A0A4Y3KE57"/>
<dbReference type="GO" id="GO:0000028">
    <property type="term" value="P:ribosomal small subunit assembly"/>
    <property type="evidence" value="ECO:0007669"/>
    <property type="project" value="TreeGrafter"/>
</dbReference>
<dbReference type="GO" id="GO:0005525">
    <property type="term" value="F:GTP binding"/>
    <property type="evidence" value="ECO:0007669"/>
    <property type="project" value="InterPro"/>
</dbReference>
<dbReference type="GO" id="GO:0019843">
    <property type="term" value="F:rRNA binding"/>
    <property type="evidence" value="ECO:0007669"/>
    <property type="project" value="TreeGrafter"/>
</dbReference>